<evidence type="ECO:0000259" key="7">
    <source>
        <dbReference type="PROSITE" id="PS51918"/>
    </source>
</evidence>
<evidence type="ECO:0000256" key="4">
    <source>
        <dbReference type="ARBA" id="ARBA00022723"/>
    </source>
</evidence>
<dbReference type="SFLD" id="SFLDG01067">
    <property type="entry name" value="SPASM/twitch_domain_containing"/>
    <property type="match status" value="1"/>
</dbReference>
<dbReference type="InterPro" id="IPR007197">
    <property type="entry name" value="rSAM"/>
</dbReference>
<dbReference type="GO" id="GO:0046872">
    <property type="term" value="F:metal ion binding"/>
    <property type="evidence" value="ECO:0007669"/>
    <property type="project" value="UniProtKB-KW"/>
</dbReference>
<name>A0A3S1DK06_9BACL</name>
<dbReference type="AlphaFoldDB" id="A0A3S1DK06"/>
<dbReference type="SFLD" id="SFLDG01386">
    <property type="entry name" value="main_SPASM_domain-containing"/>
    <property type="match status" value="1"/>
</dbReference>
<dbReference type="PANTHER" id="PTHR43273">
    <property type="entry name" value="ANAEROBIC SULFATASE-MATURATING ENZYME HOMOLOG ASLB-RELATED"/>
    <property type="match status" value="1"/>
</dbReference>
<evidence type="ECO:0000256" key="3">
    <source>
        <dbReference type="ARBA" id="ARBA00022691"/>
    </source>
</evidence>
<organism evidence="8 9">
    <name type="scientific">Paenibacillus anaericanus</name>
    <dbReference type="NCBI Taxonomy" id="170367"/>
    <lineage>
        <taxon>Bacteria</taxon>
        <taxon>Bacillati</taxon>
        <taxon>Bacillota</taxon>
        <taxon>Bacilli</taxon>
        <taxon>Bacillales</taxon>
        <taxon>Paenibacillaceae</taxon>
        <taxon>Paenibacillus</taxon>
    </lineage>
</organism>
<evidence type="ECO:0000256" key="6">
    <source>
        <dbReference type="ARBA" id="ARBA00023014"/>
    </source>
</evidence>
<keyword evidence="2" id="KW-0004">4Fe-4S</keyword>
<dbReference type="Proteomes" id="UP000279446">
    <property type="component" value="Unassembled WGS sequence"/>
</dbReference>
<keyword evidence="9" id="KW-1185">Reference proteome</keyword>
<sequence>MQEHPFIFLFRTPGCYYVYDVNTNIIVMIDKETFEVLEDVLNDKIESEEYFKEYDGIATLINKGFLSANKIKQIEHSESRTLLYTLNNKVSKITLQVTQQCNLRCKYCVYSGSYMNRDHSAQIMTFEMASKGINFLIDHSMDLSQINIGFYGGEPLLEFPLIKECIEYAETKAEGKRITFNITTNGTVLTDKIIEYLELHNVSLMISLDGPREVQDKNRRFASRDVGTFDKIISNLEAVKSKYPEYYKKISFNAVMDPQNDFNCSSEFFSSEEVLKDSFINASALNTEYSENELATPDSFIEKWSYEVFKLFLSKLGRLDEKWVSKLVNSHFDRIKVNMHEKRKPSNFLPETVHHGGPCIPGAQRLFMNVHGNFYPCERVSELSQAMNLGNVDEGFDIENARKLLNIGNLTENECKNCWNFRFCNLCAAACDNLNGLSREHKLTHCSGVTNSVEDMMKDYCTLLEFGYTFSDVEKPTLSYRNAEMEEVR</sequence>
<dbReference type="SFLD" id="SFLDS00029">
    <property type="entry name" value="Radical_SAM"/>
    <property type="match status" value="1"/>
</dbReference>
<keyword evidence="6" id="KW-0411">Iron-sulfur</keyword>
<feature type="domain" description="Radical SAM core" evidence="7">
    <location>
        <begin position="85"/>
        <end position="319"/>
    </location>
</feature>
<dbReference type="NCBIfam" id="TIGR04068">
    <property type="entry name" value="rSAM_ocin_clost"/>
    <property type="match status" value="1"/>
</dbReference>
<dbReference type="SUPFAM" id="SSF102114">
    <property type="entry name" value="Radical SAM enzymes"/>
    <property type="match status" value="1"/>
</dbReference>
<dbReference type="CDD" id="cd01335">
    <property type="entry name" value="Radical_SAM"/>
    <property type="match status" value="1"/>
</dbReference>
<dbReference type="PROSITE" id="PS01305">
    <property type="entry name" value="MOAA_NIFB_PQQE"/>
    <property type="match status" value="1"/>
</dbReference>
<gene>
    <name evidence="8" type="primary">ccpM</name>
    <name evidence="8" type="ORF">EJP82_21250</name>
</gene>
<proteinExistence type="predicted"/>
<dbReference type="InterPro" id="IPR013785">
    <property type="entry name" value="Aldolase_TIM"/>
</dbReference>
<dbReference type="InterPro" id="IPR000385">
    <property type="entry name" value="MoaA_NifB_PqqE_Fe-S-bd_CS"/>
</dbReference>
<accession>A0A3S1DK06</accession>
<dbReference type="PANTHER" id="PTHR43273:SF8">
    <property type="entry name" value="RADICAL SAM DOMAIN PROTEIN"/>
    <property type="match status" value="1"/>
</dbReference>
<dbReference type="InterPro" id="IPR058240">
    <property type="entry name" value="rSAM_sf"/>
</dbReference>
<evidence type="ECO:0000313" key="8">
    <source>
        <dbReference type="EMBL" id="RUT43028.1"/>
    </source>
</evidence>
<evidence type="ECO:0000313" key="9">
    <source>
        <dbReference type="Proteomes" id="UP000279446"/>
    </source>
</evidence>
<keyword evidence="4" id="KW-0479">Metal-binding</keyword>
<protein>
    <submittedName>
        <fullName evidence="8">Cys-rich peptide radical SAM maturase CcpM</fullName>
    </submittedName>
</protein>
<dbReference type="Pfam" id="PF04055">
    <property type="entry name" value="Radical_SAM"/>
    <property type="match status" value="1"/>
</dbReference>
<dbReference type="EMBL" id="RZNY01000022">
    <property type="protein sequence ID" value="RUT43028.1"/>
    <property type="molecule type" value="Genomic_DNA"/>
</dbReference>
<dbReference type="GO" id="GO:0051539">
    <property type="term" value="F:4 iron, 4 sulfur cluster binding"/>
    <property type="evidence" value="ECO:0007669"/>
    <property type="project" value="UniProtKB-KW"/>
</dbReference>
<dbReference type="OrthoDB" id="9808591at2"/>
<keyword evidence="3" id="KW-0949">S-adenosyl-L-methionine</keyword>
<keyword evidence="5" id="KW-0408">Iron</keyword>
<dbReference type="InterPro" id="IPR024001">
    <property type="entry name" value="Cys-rich_pep_rSAM_mat_CcpM"/>
</dbReference>
<comment type="cofactor">
    <cofactor evidence="1">
        <name>[4Fe-4S] cluster</name>
        <dbReference type="ChEBI" id="CHEBI:49883"/>
    </cofactor>
</comment>
<reference evidence="8 9" key="1">
    <citation type="submission" date="2018-12" db="EMBL/GenBank/DDBJ databases">
        <authorList>
            <person name="Sun L."/>
            <person name="Chen Z."/>
        </authorList>
    </citation>
    <scope>NUCLEOTIDE SEQUENCE [LARGE SCALE GENOMIC DNA]</scope>
    <source>
        <strain evidence="8 9">DSM 15890</strain>
    </source>
</reference>
<evidence type="ECO:0000256" key="2">
    <source>
        <dbReference type="ARBA" id="ARBA00022485"/>
    </source>
</evidence>
<dbReference type="GO" id="GO:0016491">
    <property type="term" value="F:oxidoreductase activity"/>
    <property type="evidence" value="ECO:0007669"/>
    <property type="project" value="InterPro"/>
</dbReference>
<evidence type="ECO:0000256" key="5">
    <source>
        <dbReference type="ARBA" id="ARBA00023004"/>
    </source>
</evidence>
<dbReference type="PROSITE" id="PS51918">
    <property type="entry name" value="RADICAL_SAM"/>
    <property type="match status" value="1"/>
</dbReference>
<dbReference type="InterPro" id="IPR023867">
    <property type="entry name" value="Sulphatase_maturase_rSAM"/>
</dbReference>
<evidence type="ECO:0000256" key="1">
    <source>
        <dbReference type="ARBA" id="ARBA00001966"/>
    </source>
</evidence>
<dbReference type="Gene3D" id="3.20.20.70">
    <property type="entry name" value="Aldolase class I"/>
    <property type="match status" value="1"/>
</dbReference>
<dbReference type="SFLD" id="SFLDG01384">
    <property type="entry name" value="thioether_bond_formation_requi"/>
    <property type="match status" value="1"/>
</dbReference>
<comment type="caution">
    <text evidence="8">The sequence shown here is derived from an EMBL/GenBank/DDBJ whole genome shotgun (WGS) entry which is preliminary data.</text>
</comment>